<evidence type="ECO:0000313" key="4">
    <source>
        <dbReference type="Proteomes" id="UP000730482"/>
    </source>
</evidence>
<dbReference type="InterPro" id="IPR048221">
    <property type="entry name" value="ScARP-like"/>
</dbReference>
<dbReference type="RefSeq" id="WP_212011986.1">
    <property type="nucleotide sequence ID" value="NZ_JAAFYZ010000088.1"/>
</dbReference>
<dbReference type="InterPro" id="IPR054695">
    <property type="entry name" value="Pierisin-like_dom"/>
</dbReference>
<proteinExistence type="predicted"/>
<comment type="caution">
    <text evidence="3">The sequence shown here is derived from an EMBL/GenBank/DDBJ whole genome shotgun (WGS) entry which is preliminary data.</text>
</comment>
<reference evidence="3 4" key="1">
    <citation type="submission" date="2020-02" db="EMBL/GenBank/DDBJ databases">
        <title>Acidophilic actinobacteria isolated from forest soil.</title>
        <authorList>
            <person name="Golinska P."/>
        </authorList>
    </citation>
    <scope>NUCLEOTIDE SEQUENCE [LARGE SCALE GENOMIC DNA]</scope>
    <source>
        <strain evidence="3 4">NL8</strain>
    </source>
</reference>
<feature type="chain" id="PRO_5047015980" description="Pierisin-like domain-containing protein" evidence="1">
    <location>
        <begin position="34"/>
        <end position="206"/>
    </location>
</feature>
<gene>
    <name evidence="3" type="ORF">KGQ19_24400</name>
</gene>
<protein>
    <recommendedName>
        <fullName evidence="2">Pierisin-like domain-containing protein</fullName>
    </recommendedName>
</protein>
<keyword evidence="1" id="KW-0732">Signal</keyword>
<evidence type="ECO:0000256" key="1">
    <source>
        <dbReference type="SAM" id="SignalP"/>
    </source>
</evidence>
<dbReference type="EMBL" id="JAAFYZ010000088">
    <property type="protein sequence ID" value="MBS2550010.1"/>
    <property type="molecule type" value="Genomic_DNA"/>
</dbReference>
<dbReference type="NCBIfam" id="NF041482">
    <property type="entry name" value="ADPrt_Strmyces"/>
    <property type="match status" value="1"/>
</dbReference>
<evidence type="ECO:0000259" key="2">
    <source>
        <dbReference type="Pfam" id="PF22596"/>
    </source>
</evidence>
<dbReference type="SUPFAM" id="SSF56399">
    <property type="entry name" value="ADP-ribosylation"/>
    <property type="match status" value="1"/>
</dbReference>
<evidence type="ECO:0000313" key="3">
    <source>
        <dbReference type="EMBL" id="MBS2550010.1"/>
    </source>
</evidence>
<keyword evidence="4" id="KW-1185">Reference proteome</keyword>
<dbReference type="Proteomes" id="UP000730482">
    <property type="component" value="Unassembled WGS sequence"/>
</dbReference>
<feature type="domain" description="Pierisin-like" evidence="2">
    <location>
        <begin position="74"/>
        <end position="194"/>
    </location>
</feature>
<sequence>MINNRVRSLSGVAVLALSLAVTFVPSAASQARAADTVAASCPVPADHLYDATERNVELERIAPVPSWRSNCDELFRSDGRGPDVVFAEGFQARDVADGQYDLAAYVADNQPSPFVSTSYDHDLYKKWKSGWNYYVDAPGGIDVNATIGYQHKYALQMEVAFPGGIQSKFIVGVCPVDRATKTEIIAGCERNPNYIPWRGVAAAFPV</sequence>
<name>A0ABS5KVC7_9ACTN</name>
<feature type="signal peptide" evidence="1">
    <location>
        <begin position="1"/>
        <end position="33"/>
    </location>
</feature>
<organism evidence="3 4">
    <name type="scientific">Catenulispora pinistramenti</name>
    <dbReference type="NCBI Taxonomy" id="2705254"/>
    <lineage>
        <taxon>Bacteria</taxon>
        <taxon>Bacillati</taxon>
        <taxon>Actinomycetota</taxon>
        <taxon>Actinomycetes</taxon>
        <taxon>Catenulisporales</taxon>
        <taxon>Catenulisporaceae</taxon>
        <taxon>Catenulispora</taxon>
    </lineage>
</organism>
<accession>A0ABS5KVC7</accession>
<dbReference type="Pfam" id="PF22596">
    <property type="entry name" value="Scabin-like"/>
    <property type="match status" value="1"/>
</dbReference>
<dbReference type="Gene3D" id="3.90.210.10">
    <property type="entry name" value="Heat-Labile Enterotoxin, subunit A"/>
    <property type="match status" value="1"/>
</dbReference>